<dbReference type="Pfam" id="PF13795">
    <property type="entry name" value="HupE_UreJ_2"/>
    <property type="match status" value="1"/>
</dbReference>
<keyword evidence="4" id="KW-1185">Reference proteome</keyword>
<keyword evidence="1" id="KW-0812">Transmembrane</keyword>
<dbReference type="EMBL" id="JBEVCJ010000030">
    <property type="protein sequence ID" value="MET1256893.1"/>
    <property type="molecule type" value="Genomic_DNA"/>
</dbReference>
<evidence type="ECO:0000256" key="2">
    <source>
        <dbReference type="SAM" id="SignalP"/>
    </source>
</evidence>
<feature type="transmembrane region" description="Helical" evidence="1">
    <location>
        <begin position="227"/>
        <end position="251"/>
    </location>
</feature>
<feature type="transmembrane region" description="Helical" evidence="1">
    <location>
        <begin position="385"/>
        <end position="402"/>
    </location>
</feature>
<protein>
    <submittedName>
        <fullName evidence="3">HupE/UreJ family protein</fullName>
    </submittedName>
</protein>
<keyword evidence="1" id="KW-1133">Transmembrane helix</keyword>
<dbReference type="InterPro" id="IPR032809">
    <property type="entry name" value="Put_HupE_UreJ"/>
</dbReference>
<feature type="transmembrane region" description="Helical" evidence="1">
    <location>
        <begin position="321"/>
        <end position="339"/>
    </location>
</feature>
<evidence type="ECO:0000313" key="4">
    <source>
        <dbReference type="Proteomes" id="UP001548189"/>
    </source>
</evidence>
<keyword evidence="1" id="KW-0472">Membrane</keyword>
<evidence type="ECO:0000256" key="1">
    <source>
        <dbReference type="SAM" id="Phobius"/>
    </source>
</evidence>
<feature type="transmembrane region" description="Helical" evidence="1">
    <location>
        <begin position="291"/>
        <end position="309"/>
    </location>
</feature>
<proteinExistence type="predicted"/>
<gene>
    <name evidence="3" type="ORF">ABVT43_17255</name>
</gene>
<feature type="signal peptide" evidence="2">
    <location>
        <begin position="1"/>
        <end position="31"/>
    </location>
</feature>
<sequence>MTTYQNKYQLSFFYSVIFTILLSTYSTTADAHLSGYTDTAIQIAKPGIQVTYTLPRDNILELPQNSFTKDTKNIILAPENYQAIISQGWSVSANRRNCHRLNIQSFQLTQVQAYQYKITYQCPQGIDNIQINYYLFINQSRGHQNYARVFMAGEEMRTRFTFDKNSLDIPVTKLLTQWDKKLSPTFINKDLNQSYNPDTSLITTAQKKPTKIDNAFTANWRWLEPGFIIMGMQHILLGLDHILFVIALLLVAMKWRQLISCITLFTLAHSITLALSYMGILKISPTITEPLIALTVLIIGFENLYILRAKTETALQRSHPFLIFIFGLIHGVGLSYQLTEYASGYPITGRLFLFNMGVEIGQLMIILVLYWPIMQLLHFKNGKNILMILSVLIAIAGGGWFIERVI</sequence>
<dbReference type="RefSeq" id="WP_353897474.1">
    <property type="nucleotide sequence ID" value="NZ_JBEVCJ010000030.1"/>
</dbReference>
<dbReference type="Proteomes" id="UP001548189">
    <property type="component" value="Unassembled WGS sequence"/>
</dbReference>
<comment type="caution">
    <text evidence="3">The sequence shown here is derived from an EMBL/GenBank/DDBJ whole genome shotgun (WGS) entry which is preliminary data.</text>
</comment>
<keyword evidence="2" id="KW-0732">Signal</keyword>
<accession>A0ABV2BY80</accession>
<reference evidence="3 4" key="1">
    <citation type="submission" date="2024-06" db="EMBL/GenBank/DDBJ databases">
        <authorList>
            <person name="Li F."/>
        </authorList>
    </citation>
    <scope>NUCLEOTIDE SEQUENCE [LARGE SCALE GENOMIC DNA]</scope>
    <source>
        <strain evidence="3 4">GXAS 311</strain>
    </source>
</reference>
<organism evidence="3 4">
    <name type="scientific">Aliikangiella maris</name>
    <dbReference type="NCBI Taxonomy" id="3162458"/>
    <lineage>
        <taxon>Bacteria</taxon>
        <taxon>Pseudomonadati</taxon>
        <taxon>Pseudomonadota</taxon>
        <taxon>Gammaproteobacteria</taxon>
        <taxon>Oceanospirillales</taxon>
        <taxon>Pleioneaceae</taxon>
        <taxon>Aliikangiella</taxon>
    </lineage>
</organism>
<feature type="chain" id="PRO_5046357149" evidence="2">
    <location>
        <begin position="32"/>
        <end position="406"/>
    </location>
</feature>
<feature type="transmembrane region" description="Helical" evidence="1">
    <location>
        <begin position="258"/>
        <end position="279"/>
    </location>
</feature>
<feature type="transmembrane region" description="Helical" evidence="1">
    <location>
        <begin position="351"/>
        <end position="373"/>
    </location>
</feature>
<evidence type="ECO:0000313" key="3">
    <source>
        <dbReference type="EMBL" id="MET1256893.1"/>
    </source>
</evidence>
<name>A0ABV2BY80_9GAMM</name>